<dbReference type="GO" id="GO:0016020">
    <property type="term" value="C:membrane"/>
    <property type="evidence" value="ECO:0007669"/>
    <property type="project" value="UniProtKB-SubCell"/>
</dbReference>
<feature type="region of interest" description="Disordered" evidence="6">
    <location>
        <begin position="1"/>
        <end position="26"/>
    </location>
</feature>
<reference evidence="9 10" key="1">
    <citation type="journal article" date="2020" name="G3 (Bethesda)">
        <title>Draft Genome of the Common Snapping Turtle, Chelydra serpentina, a Model for Phenotypic Plasticity in Reptiles.</title>
        <authorList>
            <person name="Das D."/>
            <person name="Singh S.K."/>
            <person name="Bierstedt J."/>
            <person name="Erickson A."/>
            <person name="Galli G.L.J."/>
            <person name="Crossley D.A. 2nd"/>
            <person name="Rhen T."/>
        </authorList>
    </citation>
    <scope>NUCLEOTIDE SEQUENCE [LARGE SCALE GENOMIC DNA]</scope>
    <source>
        <strain evidence="9">KW</strain>
    </source>
</reference>
<organism evidence="9 10">
    <name type="scientific">Chelydra serpentina</name>
    <name type="common">Snapping turtle</name>
    <name type="synonym">Testudo serpentina</name>
    <dbReference type="NCBI Taxonomy" id="8475"/>
    <lineage>
        <taxon>Eukaryota</taxon>
        <taxon>Metazoa</taxon>
        <taxon>Chordata</taxon>
        <taxon>Craniata</taxon>
        <taxon>Vertebrata</taxon>
        <taxon>Euteleostomi</taxon>
        <taxon>Archelosauria</taxon>
        <taxon>Testudinata</taxon>
        <taxon>Testudines</taxon>
        <taxon>Cryptodira</taxon>
        <taxon>Durocryptodira</taxon>
        <taxon>Americhelydia</taxon>
        <taxon>Chelydroidea</taxon>
        <taxon>Chelydridae</taxon>
        <taxon>Chelydra</taxon>
    </lineage>
</organism>
<evidence type="ECO:0000256" key="5">
    <source>
        <dbReference type="PROSITE-ProRule" id="PRU00581"/>
    </source>
</evidence>
<feature type="transmembrane region" description="Helical" evidence="7">
    <location>
        <begin position="102"/>
        <end position="126"/>
    </location>
</feature>
<feature type="transmembrane region" description="Helical" evidence="7">
    <location>
        <begin position="48"/>
        <end position="64"/>
    </location>
</feature>
<dbReference type="InterPro" id="IPR050578">
    <property type="entry name" value="MARVEL-CKLF_proteins"/>
</dbReference>
<evidence type="ECO:0000256" key="3">
    <source>
        <dbReference type="ARBA" id="ARBA00022989"/>
    </source>
</evidence>
<evidence type="ECO:0000313" key="10">
    <source>
        <dbReference type="Proteomes" id="UP000765507"/>
    </source>
</evidence>
<comment type="subcellular location">
    <subcellularLocation>
        <location evidence="1">Membrane</location>
        <topology evidence="1">Multi-pass membrane protein</topology>
    </subcellularLocation>
</comment>
<evidence type="ECO:0000256" key="2">
    <source>
        <dbReference type="ARBA" id="ARBA00022692"/>
    </source>
</evidence>
<dbReference type="PROSITE" id="PS51225">
    <property type="entry name" value="MARVEL"/>
    <property type="match status" value="1"/>
</dbReference>
<keyword evidence="2 5" id="KW-0812">Transmembrane</keyword>
<dbReference type="EMBL" id="JAHGAV010000003">
    <property type="protein sequence ID" value="KAG6940658.1"/>
    <property type="molecule type" value="Genomic_DNA"/>
</dbReference>
<dbReference type="PANTHER" id="PTHR22776:SF45">
    <property type="entry name" value="CHEMOKINE-LIKE FACTOR"/>
    <property type="match status" value="1"/>
</dbReference>
<feature type="domain" description="MARVEL" evidence="8">
    <location>
        <begin position="38"/>
        <end position="158"/>
    </location>
</feature>
<keyword evidence="10" id="KW-1185">Reference proteome</keyword>
<evidence type="ECO:0000259" key="8">
    <source>
        <dbReference type="PROSITE" id="PS51225"/>
    </source>
</evidence>
<dbReference type="AlphaFoldDB" id="A0A8T1THR3"/>
<dbReference type="InterPro" id="IPR008253">
    <property type="entry name" value="Marvel"/>
</dbReference>
<gene>
    <name evidence="9" type="primary">cklf</name>
    <name evidence="9" type="ORF">G0U57_014006</name>
</gene>
<comment type="caution">
    <text evidence="9">The sequence shown here is derived from an EMBL/GenBank/DDBJ whole genome shotgun (WGS) entry which is preliminary data.</text>
</comment>
<accession>A0A8T1THR3</accession>
<feature type="non-terminal residue" evidence="9">
    <location>
        <position position="170"/>
    </location>
</feature>
<evidence type="ECO:0000256" key="7">
    <source>
        <dbReference type="SAM" id="Phobius"/>
    </source>
</evidence>
<evidence type="ECO:0000256" key="4">
    <source>
        <dbReference type="ARBA" id="ARBA00023136"/>
    </source>
</evidence>
<feature type="transmembrane region" description="Helical" evidence="7">
    <location>
        <begin position="70"/>
        <end position="90"/>
    </location>
</feature>
<sequence>QARARPTAAAVGSGTAPQQRLPQQPGPARAMVEVNSGYPRSLPGALKIARLVVAFVTFICFAASKSHEAFIALAVMEVVITLLFFLLYLLKLDKKMKFFFWPLVDIFNSLIAVLFFIIVCLCAIIIKTTTGTLVGGVFGLLLVGLCIADSVLLFKKITFNKPRGRNVITR</sequence>
<protein>
    <submittedName>
        <fullName evidence="9">Chemokine like factor</fullName>
    </submittedName>
</protein>
<dbReference type="Proteomes" id="UP000765507">
    <property type="component" value="Unassembled WGS sequence"/>
</dbReference>
<dbReference type="OrthoDB" id="5976667at2759"/>
<feature type="transmembrane region" description="Helical" evidence="7">
    <location>
        <begin position="132"/>
        <end position="154"/>
    </location>
</feature>
<evidence type="ECO:0000256" key="6">
    <source>
        <dbReference type="SAM" id="MobiDB-lite"/>
    </source>
</evidence>
<evidence type="ECO:0000256" key="1">
    <source>
        <dbReference type="ARBA" id="ARBA00004141"/>
    </source>
</evidence>
<keyword evidence="3 7" id="KW-1133">Transmembrane helix</keyword>
<dbReference type="PANTHER" id="PTHR22776">
    <property type="entry name" value="MARVEL-CONTAINING POTENTIAL LIPID RAFT-ASSOCIATED PROTEIN"/>
    <property type="match status" value="1"/>
</dbReference>
<name>A0A8T1THR3_CHESE</name>
<dbReference type="Pfam" id="PF01284">
    <property type="entry name" value="MARVEL"/>
    <property type="match status" value="1"/>
</dbReference>
<evidence type="ECO:0000313" key="9">
    <source>
        <dbReference type="EMBL" id="KAG6940658.1"/>
    </source>
</evidence>
<keyword evidence="4 5" id="KW-0472">Membrane</keyword>
<proteinExistence type="predicted"/>